<proteinExistence type="predicted"/>
<sequence>MDESLVRACCALRRELHAHPEAGFEETWTQARLRAALVDIAGVDAAAIAPCARTGLVVDIDGPGAPARRIALRADMDALRMQEANPRLPYRSARDGFAHMCGHDGHMAGLVLAAALLARRRDRLPPDAGVRLLFQPAEEGGRFEAGWRHGGALPMIRGGALDGVDEIYGLHNLPTAPVGAVRVKAGAVMGRSSELRISVTGAGGHRRGHASQPHNGVDPVVAGAHVVAALQTVVSRNVPAAESAVVSVTNFHAGSGALNVIPDAALLTGTIRDFDDGVFETVKSAVTRVVEGTCAALGATATVEIATKYPPVVNYKEGAAAVARAAAREGRDVDLDDGLPLLAGEDFSYFLRPQDGGLARGAFFFVGAAEERYAGHASIDLETPGAFADAGAACRSNCTLHSTSFDFNDNALPVAAAMFVRLVEDRLGAELYPEDLR</sequence>
<dbReference type="GO" id="GO:0016787">
    <property type="term" value="F:hydrolase activity"/>
    <property type="evidence" value="ECO:0007669"/>
    <property type="project" value="UniProtKB-KW"/>
</dbReference>
<name>A0ABR1FSX4_AURAN</name>
<dbReference type="Pfam" id="PF01546">
    <property type="entry name" value="Peptidase_M20"/>
    <property type="match status" value="1"/>
</dbReference>
<keyword evidence="3" id="KW-1185">Reference proteome</keyword>
<evidence type="ECO:0000313" key="2">
    <source>
        <dbReference type="EMBL" id="KAK7237618.1"/>
    </source>
</evidence>
<dbReference type="Gene3D" id="3.30.70.360">
    <property type="match status" value="1"/>
</dbReference>
<dbReference type="InterPro" id="IPR036264">
    <property type="entry name" value="Bact_exopeptidase_dim_dom"/>
</dbReference>
<dbReference type="InterPro" id="IPR001711">
    <property type="entry name" value="PLipase_C_Pinositol-sp_Y"/>
</dbReference>
<dbReference type="EMBL" id="JBBJCI010000248">
    <property type="protein sequence ID" value="KAK7237618.1"/>
    <property type="molecule type" value="Genomic_DNA"/>
</dbReference>
<reference evidence="2 3" key="1">
    <citation type="submission" date="2024-03" db="EMBL/GenBank/DDBJ databases">
        <title>Aureococcus anophagefferens CCMP1851 and Kratosvirus quantuckense: Draft genome of a second virus-susceptible host strain in the model system.</title>
        <authorList>
            <person name="Chase E."/>
            <person name="Truchon A.R."/>
            <person name="Schepens W."/>
            <person name="Wilhelm S.W."/>
        </authorList>
    </citation>
    <scope>NUCLEOTIDE SEQUENCE [LARGE SCALE GENOMIC DNA]</scope>
    <source>
        <strain evidence="2 3">CCMP1851</strain>
    </source>
</reference>
<comment type="caution">
    <text evidence="2">The sequence shown here is derived from an EMBL/GenBank/DDBJ whole genome shotgun (WGS) entry which is preliminary data.</text>
</comment>
<dbReference type="InterPro" id="IPR002933">
    <property type="entry name" value="Peptidase_M20"/>
</dbReference>
<protein>
    <submittedName>
        <fullName evidence="2">IAA-amino acid conjugate hydrolase</fullName>
    </submittedName>
</protein>
<dbReference type="CDD" id="cd03886">
    <property type="entry name" value="M20_Acy1"/>
    <property type="match status" value="1"/>
</dbReference>
<dbReference type="NCBIfam" id="TIGR01891">
    <property type="entry name" value="amidohydrolases"/>
    <property type="match status" value="1"/>
</dbReference>
<organism evidence="2 3">
    <name type="scientific">Aureococcus anophagefferens</name>
    <name type="common">Harmful bloom alga</name>
    <dbReference type="NCBI Taxonomy" id="44056"/>
    <lineage>
        <taxon>Eukaryota</taxon>
        <taxon>Sar</taxon>
        <taxon>Stramenopiles</taxon>
        <taxon>Ochrophyta</taxon>
        <taxon>Pelagophyceae</taxon>
        <taxon>Pelagomonadales</taxon>
        <taxon>Pelagomonadaceae</taxon>
        <taxon>Aureococcus</taxon>
    </lineage>
</organism>
<dbReference type="SUPFAM" id="SSF53187">
    <property type="entry name" value="Zn-dependent exopeptidases"/>
    <property type="match status" value="1"/>
</dbReference>
<dbReference type="InterPro" id="IPR017439">
    <property type="entry name" value="Amidohydrolase"/>
</dbReference>
<dbReference type="PANTHER" id="PTHR11014">
    <property type="entry name" value="PEPTIDASE M20 FAMILY MEMBER"/>
    <property type="match status" value="1"/>
</dbReference>
<accession>A0ABR1FSX4</accession>
<feature type="domain" description="PI-PLC Y-box" evidence="1">
    <location>
        <begin position="306"/>
        <end position="354"/>
    </location>
</feature>
<dbReference type="InterPro" id="IPR011650">
    <property type="entry name" value="Peptidase_M20_dimer"/>
</dbReference>
<dbReference type="Proteomes" id="UP001363151">
    <property type="component" value="Unassembled WGS sequence"/>
</dbReference>
<dbReference type="SUPFAM" id="SSF55031">
    <property type="entry name" value="Bacterial exopeptidase dimerisation domain"/>
    <property type="match status" value="1"/>
</dbReference>
<evidence type="ECO:0000259" key="1">
    <source>
        <dbReference type="PROSITE" id="PS50008"/>
    </source>
</evidence>
<dbReference type="Gene3D" id="3.40.630.10">
    <property type="entry name" value="Zn peptidases"/>
    <property type="match status" value="1"/>
</dbReference>
<gene>
    <name evidence="2" type="ORF">SO694_000980100</name>
</gene>
<dbReference type="PANTHER" id="PTHR11014:SF63">
    <property type="entry name" value="METALLOPEPTIDASE, PUTATIVE (AFU_ORTHOLOGUE AFUA_6G09600)-RELATED"/>
    <property type="match status" value="1"/>
</dbReference>
<evidence type="ECO:0000313" key="3">
    <source>
        <dbReference type="Proteomes" id="UP001363151"/>
    </source>
</evidence>
<dbReference type="Pfam" id="PF07687">
    <property type="entry name" value="M20_dimer"/>
    <property type="match status" value="1"/>
</dbReference>
<dbReference type="PIRSF" id="PIRSF005962">
    <property type="entry name" value="Pept_M20D_amidohydro"/>
    <property type="match status" value="1"/>
</dbReference>
<dbReference type="PROSITE" id="PS50008">
    <property type="entry name" value="PIPLC_Y_DOMAIN"/>
    <property type="match status" value="1"/>
</dbReference>
<keyword evidence="2" id="KW-0378">Hydrolase</keyword>